<dbReference type="Gene3D" id="3.30.450.20">
    <property type="entry name" value="PAS domain"/>
    <property type="match status" value="1"/>
</dbReference>
<dbReference type="Pfam" id="PF02518">
    <property type="entry name" value="HATPase_c"/>
    <property type="match status" value="1"/>
</dbReference>
<dbReference type="InterPro" id="IPR013767">
    <property type="entry name" value="PAS_fold"/>
</dbReference>
<feature type="compositionally biased region" description="Polar residues" evidence="9">
    <location>
        <begin position="402"/>
        <end position="415"/>
    </location>
</feature>
<dbReference type="SMART" id="SM00388">
    <property type="entry name" value="HisKA"/>
    <property type="match status" value="1"/>
</dbReference>
<dbReference type="Gene3D" id="1.10.287.130">
    <property type="match status" value="1"/>
</dbReference>
<keyword evidence="12" id="KW-1185">Reference proteome</keyword>
<dbReference type="PANTHER" id="PTHR43065:SF42">
    <property type="entry name" value="TWO-COMPONENT SENSOR PPRA"/>
    <property type="match status" value="1"/>
</dbReference>
<evidence type="ECO:0000256" key="5">
    <source>
        <dbReference type="ARBA" id="ARBA00022741"/>
    </source>
</evidence>
<accession>A0ABQ5QAR3</accession>
<dbReference type="InterPro" id="IPR005467">
    <property type="entry name" value="His_kinase_dom"/>
</dbReference>
<evidence type="ECO:0000256" key="6">
    <source>
        <dbReference type="ARBA" id="ARBA00022777"/>
    </source>
</evidence>
<reference evidence="11 12" key="1">
    <citation type="journal article" date="2023" name="Antonie Van Leeuwenhoek">
        <title>Mesoterricola silvestris gen. nov., sp. nov., Mesoterricola sediminis sp. nov., Geothrix oryzae sp. nov., Geothrix edaphica sp. nov., Geothrix rubra sp. nov., and Geothrix limicola sp. nov., six novel members of Acidobacteriota isolated from soils.</title>
        <authorList>
            <person name="Itoh H."/>
            <person name="Sugisawa Y."/>
            <person name="Mise K."/>
            <person name="Xu Z."/>
            <person name="Kuniyasu M."/>
            <person name="Ushijima N."/>
            <person name="Kawano K."/>
            <person name="Kobayashi E."/>
            <person name="Shiratori Y."/>
            <person name="Masuda Y."/>
            <person name="Senoo K."/>
        </authorList>
    </citation>
    <scope>NUCLEOTIDE SEQUENCE [LARGE SCALE GENOMIC DNA]</scope>
    <source>
        <strain evidence="11 12">Red804</strain>
    </source>
</reference>
<comment type="catalytic activity">
    <reaction evidence="1">
        <text>ATP + protein L-histidine = ADP + protein N-phospho-L-histidine.</text>
        <dbReference type="EC" id="2.7.13.3"/>
    </reaction>
</comment>
<dbReference type="PANTHER" id="PTHR43065">
    <property type="entry name" value="SENSOR HISTIDINE KINASE"/>
    <property type="match status" value="1"/>
</dbReference>
<dbReference type="InterPro" id="IPR035965">
    <property type="entry name" value="PAS-like_dom_sf"/>
</dbReference>
<dbReference type="SMART" id="SM00387">
    <property type="entry name" value="HATPase_c"/>
    <property type="match status" value="1"/>
</dbReference>
<evidence type="ECO:0000256" key="7">
    <source>
        <dbReference type="ARBA" id="ARBA00022840"/>
    </source>
</evidence>
<dbReference type="NCBIfam" id="TIGR00229">
    <property type="entry name" value="sensory_box"/>
    <property type="match status" value="1"/>
</dbReference>
<evidence type="ECO:0000256" key="8">
    <source>
        <dbReference type="ARBA" id="ARBA00023012"/>
    </source>
</evidence>
<evidence type="ECO:0000256" key="2">
    <source>
        <dbReference type="ARBA" id="ARBA00012438"/>
    </source>
</evidence>
<dbReference type="Pfam" id="PF00989">
    <property type="entry name" value="PAS"/>
    <property type="match status" value="1"/>
</dbReference>
<evidence type="ECO:0000256" key="3">
    <source>
        <dbReference type="ARBA" id="ARBA00022553"/>
    </source>
</evidence>
<dbReference type="InterPro" id="IPR003594">
    <property type="entry name" value="HATPase_dom"/>
</dbReference>
<dbReference type="EMBL" id="BSDE01000001">
    <property type="protein sequence ID" value="GLH71919.1"/>
    <property type="molecule type" value="Genomic_DNA"/>
</dbReference>
<gene>
    <name evidence="11" type="ORF">GETHLI_04210</name>
</gene>
<protein>
    <recommendedName>
        <fullName evidence="2">histidine kinase</fullName>
        <ecNumber evidence="2">2.7.13.3</ecNumber>
    </recommendedName>
</protein>
<dbReference type="Gene3D" id="3.30.565.10">
    <property type="entry name" value="Histidine kinase-like ATPase, C-terminal domain"/>
    <property type="match status" value="1"/>
</dbReference>
<dbReference type="InterPro" id="IPR036890">
    <property type="entry name" value="HATPase_C_sf"/>
</dbReference>
<feature type="domain" description="Histidine kinase" evidence="10">
    <location>
        <begin position="169"/>
        <end position="389"/>
    </location>
</feature>
<evidence type="ECO:0000313" key="12">
    <source>
        <dbReference type="Proteomes" id="UP001165069"/>
    </source>
</evidence>
<keyword evidence="3" id="KW-0597">Phosphoprotein</keyword>
<dbReference type="InterPro" id="IPR004358">
    <property type="entry name" value="Sig_transdc_His_kin-like_C"/>
</dbReference>
<dbReference type="InterPro" id="IPR036097">
    <property type="entry name" value="HisK_dim/P_sf"/>
</dbReference>
<evidence type="ECO:0000256" key="1">
    <source>
        <dbReference type="ARBA" id="ARBA00000085"/>
    </source>
</evidence>
<comment type="caution">
    <text evidence="11">The sequence shown here is derived from an EMBL/GenBank/DDBJ whole genome shotgun (WGS) entry which is preliminary data.</text>
</comment>
<keyword evidence="7" id="KW-0067">ATP-binding</keyword>
<keyword evidence="4" id="KW-0808">Transferase</keyword>
<dbReference type="EC" id="2.7.13.3" evidence="2"/>
<feature type="region of interest" description="Disordered" evidence="9">
    <location>
        <begin position="395"/>
        <end position="415"/>
    </location>
</feature>
<name>A0ABQ5QAR3_9BACT</name>
<dbReference type="PROSITE" id="PS50109">
    <property type="entry name" value="HIS_KIN"/>
    <property type="match status" value="1"/>
</dbReference>
<keyword evidence="8" id="KW-0902">Two-component regulatory system</keyword>
<dbReference type="SUPFAM" id="SSF55785">
    <property type="entry name" value="PYP-like sensor domain (PAS domain)"/>
    <property type="match status" value="1"/>
</dbReference>
<dbReference type="CDD" id="cd00130">
    <property type="entry name" value="PAS"/>
    <property type="match status" value="1"/>
</dbReference>
<keyword evidence="5" id="KW-0547">Nucleotide-binding</keyword>
<organism evidence="11 12">
    <name type="scientific">Geothrix limicola</name>
    <dbReference type="NCBI Taxonomy" id="2927978"/>
    <lineage>
        <taxon>Bacteria</taxon>
        <taxon>Pseudomonadati</taxon>
        <taxon>Acidobacteriota</taxon>
        <taxon>Holophagae</taxon>
        <taxon>Holophagales</taxon>
        <taxon>Holophagaceae</taxon>
        <taxon>Geothrix</taxon>
    </lineage>
</organism>
<dbReference type="InterPro" id="IPR001610">
    <property type="entry name" value="PAC"/>
</dbReference>
<sequence length="415" mass="45478">MPIPHCLRFRCPGRFWRLGGMSGLAPDPRMERGLASALDQVPEGLALLDAKTGTLLHSNAAFSRIFNQSGPWPAGQNLLDLFGPEVQYNILATALDQARTGKAWMGRVFLRTRAGREIWFEGTLSPVQNEQGLVESLIVRLRDITLESGNDWHPRVAQRMGTLGALARGVAHDFNNLIGVVLTTVDLMEMQVGPDSRIQSKFEIIRRVGGRAKELASQIMNFSRRSDGPWTPVDFTSLMEEVAKLLQNALPENVQLRSDIAEGLEVPGDSSQLHQVIMNLGFNASQAMQPAGGELYIQVQKVANEQGLVDPSYSGPCIQLTVEDTGCGMSVQTMERIFEPFFTTKDAGQGTGLGLSVVHDIIQRHGGNLRVSSRPGHGSSFQVFLPVYQDRRQGHRAHVAPSQINGLGQNHASSR</sequence>
<dbReference type="SUPFAM" id="SSF55874">
    <property type="entry name" value="ATPase domain of HSP90 chaperone/DNA topoisomerase II/histidine kinase"/>
    <property type="match status" value="1"/>
</dbReference>
<evidence type="ECO:0000259" key="10">
    <source>
        <dbReference type="PROSITE" id="PS50109"/>
    </source>
</evidence>
<dbReference type="SUPFAM" id="SSF47384">
    <property type="entry name" value="Homodimeric domain of signal transducing histidine kinase"/>
    <property type="match status" value="1"/>
</dbReference>
<dbReference type="Proteomes" id="UP001165069">
    <property type="component" value="Unassembled WGS sequence"/>
</dbReference>
<keyword evidence="6" id="KW-0418">Kinase</keyword>
<dbReference type="SMART" id="SM00086">
    <property type="entry name" value="PAC"/>
    <property type="match status" value="1"/>
</dbReference>
<dbReference type="InterPro" id="IPR000014">
    <property type="entry name" value="PAS"/>
</dbReference>
<evidence type="ECO:0000313" key="11">
    <source>
        <dbReference type="EMBL" id="GLH71919.1"/>
    </source>
</evidence>
<evidence type="ECO:0000256" key="4">
    <source>
        <dbReference type="ARBA" id="ARBA00022679"/>
    </source>
</evidence>
<dbReference type="PRINTS" id="PR00344">
    <property type="entry name" value="BCTRLSENSOR"/>
</dbReference>
<proteinExistence type="predicted"/>
<evidence type="ECO:0000256" key="9">
    <source>
        <dbReference type="SAM" id="MobiDB-lite"/>
    </source>
</evidence>
<dbReference type="InterPro" id="IPR003661">
    <property type="entry name" value="HisK_dim/P_dom"/>
</dbReference>